<evidence type="ECO:0000256" key="7">
    <source>
        <dbReference type="ARBA" id="ARBA00023180"/>
    </source>
</evidence>
<dbReference type="GO" id="GO:0005783">
    <property type="term" value="C:endoplasmic reticulum"/>
    <property type="evidence" value="ECO:0007669"/>
    <property type="project" value="TreeGrafter"/>
</dbReference>
<comment type="cofactor">
    <cofactor evidence="1 12">
        <name>Ca(2+)</name>
        <dbReference type="ChEBI" id="CHEBI:29108"/>
    </cofactor>
</comment>
<dbReference type="InterPro" id="IPR050749">
    <property type="entry name" value="Glycosyl_Hydrolase_47"/>
</dbReference>
<comment type="similarity">
    <text evidence="3 14">Belongs to the glycosyl hydrolase 47 family.</text>
</comment>
<evidence type="ECO:0000256" key="3">
    <source>
        <dbReference type="ARBA" id="ARBA00007658"/>
    </source>
</evidence>
<feature type="chain" id="PRO_5024463782" description="alpha-1,2-Mannosidase" evidence="15">
    <location>
        <begin position="19"/>
        <end position="507"/>
    </location>
</feature>
<comment type="catalytic activity">
    <reaction evidence="10">
        <text>N(4)-(alpha-D-Man-(1-&gt;2)-alpha-D-Man-(1-&gt;2)-alpha-D-Man-(1-&gt;3)-[alpha-D-Man-(1-&gt;2)-alpha-D-Man-(1-&gt;3)-[alpha-D-Man-(1-&gt;2)-alpha-D-Man-(1-&gt;6)]-alpha-D-Man-(1-&gt;6)]-beta-D-Man-(1-&gt;4)-beta-D-GlcNAc-(1-&gt;4)-beta-D-GlcNAc)-L-asparaginyl-[protein] (N-glucan mannose isomer 9A1,2,3B1,2,3) + 4 H2O = N(4)-(alpha-D-Man-(1-&gt;3)-[alpha-D-Man-(1-&gt;3)-[alpha-D-Man-(1-&gt;6)]-alpha-D-Man-(1-&gt;6)]-beta-D-Man-(1-&gt;4)-beta-D-GlcNAc-(1-&gt;4)-beta-D-GlcNAc)-L-asparaginyl-[protein] (N-glucan mannose isomer 5A1,2) + 4 beta-D-mannose</text>
        <dbReference type="Rhea" id="RHEA:56008"/>
        <dbReference type="Rhea" id="RHEA-COMP:14356"/>
        <dbReference type="Rhea" id="RHEA-COMP:14367"/>
        <dbReference type="ChEBI" id="CHEBI:15377"/>
        <dbReference type="ChEBI" id="CHEBI:28563"/>
        <dbReference type="ChEBI" id="CHEBI:59087"/>
        <dbReference type="ChEBI" id="CHEBI:139493"/>
        <dbReference type="EC" id="3.2.1.113"/>
    </reaction>
</comment>
<dbReference type="EC" id="3.2.1.-" evidence="14"/>
<dbReference type="Proteomes" id="UP000327013">
    <property type="component" value="Unassembled WGS sequence"/>
</dbReference>
<dbReference type="PRINTS" id="PR00747">
    <property type="entry name" value="GLYHDRLASE47"/>
</dbReference>
<feature type="active site" evidence="11">
    <location>
        <position position="261"/>
    </location>
</feature>
<evidence type="ECO:0000256" key="10">
    <source>
        <dbReference type="ARBA" id="ARBA00048605"/>
    </source>
</evidence>
<evidence type="ECO:0000256" key="2">
    <source>
        <dbReference type="ARBA" id="ARBA00004922"/>
    </source>
</evidence>
<dbReference type="AlphaFoldDB" id="A0A5N6KWC6"/>
<comment type="pathway">
    <text evidence="2">Protein modification; protein glycosylation.</text>
</comment>
<evidence type="ECO:0000256" key="15">
    <source>
        <dbReference type="SAM" id="SignalP"/>
    </source>
</evidence>
<dbReference type="PANTHER" id="PTHR11742">
    <property type="entry name" value="MANNOSYL-OLIGOSACCHARIDE ALPHA-1,2-MANNOSIDASE-RELATED"/>
    <property type="match status" value="1"/>
</dbReference>
<keyword evidence="12" id="KW-0479">Metal-binding</keyword>
<sequence length="507" mass="56273">MKIVIASVACLVTQSTLAAPVEQATYGPPSYPGPGLPGNKQRADAVIEAFRHAWGGYYKYAFPADELTPVTNGKSNPRYASLAHMQKDIVNQILAYIPKIDYSKSINNEQVSLFETTIRYLGGMLSGYDFLTGPLAHLAKDKKNVDALLTQSKNLANYLSFAFDTPSGVPSNNLYFNNRSTDGSTTNGLATIGTLVLEWTRLADITGNKTYADLAQKGESYLLSPVKPASSEPWPGLVGTNVNLSNGHFTDAFGGWVGGDDSFYEYLIKMYVYDTRRFGRYKDEWIKAADSSIAHIASHPSSRPDLTYLAEYDGRRLIYESQHLACFDGGNFLLAGQVLRQKKYIDFGLALTSSCHNTYTSTKTRIGPEVFGWNASAIPRGQEQFYKKNGFYNSVASYDLRPEVIESYYYAYRVTGDRKYQDWAWDAFVAINATTRTASGFSAITDVNAPGGGKKTDNQESFLFAEVLKYCYLIQAEDSVWDANYKGSNQWVYSTEAHPFKVVGPRV</sequence>
<evidence type="ECO:0000313" key="16">
    <source>
        <dbReference type="EMBL" id="KAB8349692.1"/>
    </source>
</evidence>
<keyword evidence="7" id="KW-0325">Glycoprotein</keyword>
<dbReference type="SUPFAM" id="SSF48225">
    <property type="entry name" value="Seven-hairpin glycosidases"/>
    <property type="match status" value="1"/>
</dbReference>
<name>A0A5N6KWC6_9ROSI</name>
<keyword evidence="17" id="KW-1185">Reference proteome</keyword>
<gene>
    <name evidence="16" type="ORF">FH972_023708</name>
</gene>
<evidence type="ECO:0000256" key="4">
    <source>
        <dbReference type="ARBA" id="ARBA00022729"/>
    </source>
</evidence>
<feature type="signal peptide" evidence="15">
    <location>
        <begin position="1"/>
        <end position="18"/>
    </location>
</feature>
<dbReference type="PANTHER" id="PTHR11742:SF101">
    <property type="entry name" value="MANNOSYL-OLIGOSACCHARIDE ALPHA-1,2-MANNOSIDASE 1B"/>
    <property type="match status" value="1"/>
</dbReference>
<evidence type="ECO:0000256" key="8">
    <source>
        <dbReference type="ARBA" id="ARBA00023295"/>
    </source>
</evidence>
<dbReference type="InterPro" id="IPR012341">
    <property type="entry name" value="6hp_glycosidase-like_sf"/>
</dbReference>
<dbReference type="GO" id="GO:0005509">
    <property type="term" value="F:calcium ion binding"/>
    <property type="evidence" value="ECO:0007669"/>
    <property type="project" value="InterPro"/>
</dbReference>
<keyword evidence="5 14" id="KW-0378">Hydrolase</keyword>
<evidence type="ECO:0000256" key="6">
    <source>
        <dbReference type="ARBA" id="ARBA00023157"/>
    </source>
</evidence>
<feature type="active site" description="Proton donor" evidence="11">
    <location>
        <position position="115"/>
    </location>
</feature>
<dbReference type="FunFam" id="1.50.10.10:FF:000047">
    <property type="entry name" value="Mannosyl-oligosaccharide alpha-1,2-mannosidase"/>
    <property type="match status" value="1"/>
</dbReference>
<keyword evidence="8 14" id="KW-0326">Glycosidase</keyword>
<dbReference type="OrthoDB" id="8118055at2759"/>
<reference evidence="16 17" key="1">
    <citation type="submission" date="2019-06" db="EMBL/GenBank/DDBJ databases">
        <title>A chromosomal-level reference genome of Carpinus fangiana (Coryloideae, Betulaceae).</title>
        <authorList>
            <person name="Yang X."/>
            <person name="Wang Z."/>
            <person name="Zhang L."/>
            <person name="Hao G."/>
            <person name="Liu J."/>
            <person name="Yang Y."/>
        </authorList>
    </citation>
    <scope>NUCLEOTIDE SEQUENCE [LARGE SCALE GENOMIC DNA]</scope>
    <source>
        <strain evidence="16">Cfa_2016G</strain>
        <tissue evidence="16">Leaf</tissue>
    </source>
</reference>
<evidence type="ECO:0000256" key="9">
    <source>
        <dbReference type="ARBA" id="ARBA00047669"/>
    </source>
</evidence>
<keyword evidence="12" id="KW-0106">Calcium</keyword>
<comment type="caution">
    <text evidence="16">The sequence shown here is derived from an EMBL/GenBank/DDBJ whole genome shotgun (WGS) entry which is preliminary data.</text>
</comment>
<feature type="active site" description="Proton donor" evidence="11">
    <location>
        <position position="369"/>
    </location>
</feature>
<dbReference type="InterPro" id="IPR001382">
    <property type="entry name" value="Glyco_hydro_47"/>
</dbReference>
<organism evidence="16 17">
    <name type="scientific">Carpinus fangiana</name>
    <dbReference type="NCBI Taxonomy" id="176857"/>
    <lineage>
        <taxon>Eukaryota</taxon>
        <taxon>Viridiplantae</taxon>
        <taxon>Streptophyta</taxon>
        <taxon>Embryophyta</taxon>
        <taxon>Tracheophyta</taxon>
        <taxon>Spermatophyta</taxon>
        <taxon>Magnoliopsida</taxon>
        <taxon>eudicotyledons</taxon>
        <taxon>Gunneridae</taxon>
        <taxon>Pentapetalae</taxon>
        <taxon>rosids</taxon>
        <taxon>fabids</taxon>
        <taxon>Fagales</taxon>
        <taxon>Betulaceae</taxon>
        <taxon>Carpinus</taxon>
    </lineage>
</organism>
<dbReference type="InterPro" id="IPR036026">
    <property type="entry name" value="Seven-hairpin_glycosidases"/>
</dbReference>
<dbReference type="GO" id="GO:0004571">
    <property type="term" value="F:mannosyl-oligosaccharide 1,2-alpha-mannosidase activity"/>
    <property type="evidence" value="ECO:0007669"/>
    <property type="project" value="UniProtKB-EC"/>
</dbReference>
<evidence type="ECO:0000313" key="17">
    <source>
        <dbReference type="Proteomes" id="UP000327013"/>
    </source>
</evidence>
<feature type="active site" evidence="11">
    <location>
        <position position="403"/>
    </location>
</feature>
<dbReference type="GO" id="GO:0016020">
    <property type="term" value="C:membrane"/>
    <property type="evidence" value="ECO:0007669"/>
    <property type="project" value="InterPro"/>
</dbReference>
<keyword evidence="6 13" id="KW-1015">Disulfide bond</keyword>
<dbReference type="Gene3D" id="1.50.10.10">
    <property type="match status" value="1"/>
</dbReference>
<protein>
    <recommendedName>
        <fullName evidence="14">alpha-1,2-Mannosidase</fullName>
        <ecNumber evidence="14">3.2.1.-</ecNumber>
    </recommendedName>
</protein>
<evidence type="ECO:0000256" key="14">
    <source>
        <dbReference type="RuleBase" id="RU361193"/>
    </source>
</evidence>
<comment type="catalytic activity">
    <reaction evidence="9">
        <text>N(4)-(alpha-D-Man-(1-&gt;2)-alpha-D-Man-(1-&gt;2)-alpha-D-Man-(1-&gt;3)-[alpha-D-Man-(1-&gt;3)-[alpha-D-Man-(1-&gt;2)-alpha-D-Man-(1-&gt;6)]-alpha-D-Man-(1-&gt;6)]-beta-D-Man-(1-&gt;4)-beta-D-GlcNAc-(1-&gt;4)-beta-D-GlcNAc)-L-asparaginyl-[protein] (N-glucan mannose isomer 8A1,2,3B1,3) + 3 H2O = N(4)-(alpha-D-Man-(1-&gt;3)-[alpha-D-Man-(1-&gt;3)-[alpha-D-Man-(1-&gt;6)]-alpha-D-Man-(1-&gt;6)]-beta-D-Man-(1-&gt;4)-beta-D-GlcNAc-(1-&gt;4)-beta-D-GlcNAc)-L-asparaginyl-[protein] (N-glucan mannose isomer 5A1,2) + 3 beta-D-mannose</text>
        <dbReference type="Rhea" id="RHEA:56028"/>
        <dbReference type="Rhea" id="RHEA-COMP:14358"/>
        <dbReference type="Rhea" id="RHEA-COMP:14367"/>
        <dbReference type="ChEBI" id="CHEBI:15377"/>
        <dbReference type="ChEBI" id="CHEBI:28563"/>
        <dbReference type="ChEBI" id="CHEBI:59087"/>
        <dbReference type="ChEBI" id="CHEBI:60628"/>
        <dbReference type="EC" id="3.2.1.113"/>
    </reaction>
</comment>
<keyword evidence="4 15" id="KW-0732">Signal</keyword>
<evidence type="ECO:0000256" key="12">
    <source>
        <dbReference type="PIRSR" id="PIRSR601382-2"/>
    </source>
</evidence>
<dbReference type="Pfam" id="PF01532">
    <property type="entry name" value="Glyco_hydro_47"/>
    <property type="match status" value="1"/>
</dbReference>
<dbReference type="EMBL" id="VIBQ01000014">
    <property type="protein sequence ID" value="KAB8349692.1"/>
    <property type="molecule type" value="Genomic_DNA"/>
</dbReference>
<evidence type="ECO:0000256" key="13">
    <source>
        <dbReference type="PIRSR" id="PIRSR601382-3"/>
    </source>
</evidence>
<feature type="disulfide bond" evidence="13">
    <location>
        <begin position="326"/>
        <end position="355"/>
    </location>
</feature>
<dbReference type="GO" id="GO:0005975">
    <property type="term" value="P:carbohydrate metabolic process"/>
    <property type="evidence" value="ECO:0007669"/>
    <property type="project" value="InterPro"/>
</dbReference>
<accession>A0A5N6KWC6</accession>
<proteinExistence type="inferred from homology"/>
<evidence type="ECO:0000256" key="11">
    <source>
        <dbReference type="PIRSR" id="PIRSR601382-1"/>
    </source>
</evidence>
<feature type="binding site" evidence="12">
    <location>
        <position position="495"/>
    </location>
    <ligand>
        <name>Ca(2+)</name>
        <dbReference type="ChEBI" id="CHEBI:29108"/>
    </ligand>
</feature>
<evidence type="ECO:0000256" key="1">
    <source>
        <dbReference type="ARBA" id="ARBA00001913"/>
    </source>
</evidence>
<evidence type="ECO:0000256" key="5">
    <source>
        <dbReference type="ARBA" id="ARBA00022801"/>
    </source>
</evidence>